<proteinExistence type="predicted"/>
<comment type="caution">
    <text evidence="2">The sequence shown here is derived from an EMBL/GenBank/DDBJ whole genome shotgun (WGS) entry which is preliminary data.</text>
</comment>
<reference evidence="2 3" key="1">
    <citation type="journal article" date="2023" name="G3 (Bethesda)">
        <title>A chromosome-level genome assembly of Zasmidium syzygii isolated from banana leaves.</title>
        <authorList>
            <person name="van Westerhoven A.C."/>
            <person name="Mehrabi R."/>
            <person name="Talebi R."/>
            <person name="Steentjes M.B.F."/>
            <person name="Corcolon B."/>
            <person name="Chong P.A."/>
            <person name="Kema G.H.J."/>
            <person name="Seidl M.F."/>
        </authorList>
    </citation>
    <scope>NUCLEOTIDE SEQUENCE [LARGE SCALE GENOMIC DNA]</scope>
    <source>
        <strain evidence="2 3">P124</strain>
    </source>
</reference>
<feature type="compositionally biased region" description="Polar residues" evidence="1">
    <location>
        <begin position="1"/>
        <end position="11"/>
    </location>
</feature>
<keyword evidence="3" id="KW-1185">Reference proteome</keyword>
<evidence type="ECO:0000313" key="3">
    <source>
        <dbReference type="Proteomes" id="UP001305779"/>
    </source>
</evidence>
<protein>
    <submittedName>
        <fullName evidence="2">Uncharacterized protein</fullName>
    </submittedName>
</protein>
<dbReference type="Gene3D" id="3.10.490.10">
    <property type="entry name" value="Gamma-glutamyl cyclotransferase-like"/>
    <property type="match status" value="1"/>
</dbReference>
<dbReference type="Proteomes" id="UP001305779">
    <property type="component" value="Unassembled WGS sequence"/>
</dbReference>
<accession>A0ABR0EV80</accession>
<evidence type="ECO:0000256" key="1">
    <source>
        <dbReference type="SAM" id="MobiDB-lite"/>
    </source>
</evidence>
<dbReference type="EMBL" id="JAXOVC010000002">
    <property type="protein sequence ID" value="KAK4505304.1"/>
    <property type="molecule type" value="Genomic_DNA"/>
</dbReference>
<evidence type="ECO:0000313" key="2">
    <source>
        <dbReference type="EMBL" id="KAK4505304.1"/>
    </source>
</evidence>
<name>A0ABR0EV80_ZASCE</name>
<organism evidence="2 3">
    <name type="scientific">Zasmidium cellare</name>
    <name type="common">Wine cellar mold</name>
    <name type="synonym">Racodium cellare</name>
    <dbReference type="NCBI Taxonomy" id="395010"/>
    <lineage>
        <taxon>Eukaryota</taxon>
        <taxon>Fungi</taxon>
        <taxon>Dikarya</taxon>
        <taxon>Ascomycota</taxon>
        <taxon>Pezizomycotina</taxon>
        <taxon>Dothideomycetes</taxon>
        <taxon>Dothideomycetidae</taxon>
        <taxon>Mycosphaerellales</taxon>
        <taxon>Mycosphaerellaceae</taxon>
        <taxon>Zasmidium</taxon>
    </lineage>
</organism>
<gene>
    <name evidence="2" type="ORF">PRZ48_003267</name>
</gene>
<feature type="region of interest" description="Disordered" evidence="1">
    <location>
        <begin position="1"/>
        <end position="25"/>
    </location>
</feature>
<sequence length="288" mass="32334">MSFTSDTASSSNDDEGVARRVPEPLDVDMPTEAKSITTIAYQQALKNRLIEQLLSDGERFDANAYTPTFLHDILMLPGSLANLLDKVPTWNITHQMTPALLPGYKAHIHTPTLQPALLPCNTPNAHVQGMLVFGLSKPLRRLIHAHYRPHAKRRKLTLEVELQVLVEEDGPGHVWPIKVFRPRRRAVEAHVWVWSRKRGGEDFYGEQEWRLEEALAGNLGAKQTMLRVEGDGKGDEDGDGWIGREVREVRIDDGEEGEGRRRRRSVGFGGATGSLDYGRVEGVEFTGW</sequence>